<evidence type="ECO:0000256" key="5">
    <source>
        <dbReference type="ARBA" id="ARBA00022747"/>
    </source>
</evidence>
<dbReference type="PANTHER" id="PTHR13370:SF3">
    <property type="entry name" value="TRNA (GUANINE(10)-N2)-METHYLTRANSFERASE HOMOLOG"/>
    <property type="match status" value="1"/>
</dbReference>
<feature type="domain" description="DNA methylase N-4/N-6" evidence="9">
    <location>
        <begin position="68"/>
        <end position="281"/>
    </location>
</feature>
<name>A0A6L5WLK7_9BACT</name>
<comment type="caution">
    <text evidence="10">The sequence shown here is derived from an EMBL/GenBank/DDBJ whole genome shotgun (WGS) entry which is preliminary data.</text>
</comment>
<evidence type="ECO:0000259" key="9">
    <source>
        <dbReference type="Pfam" id="PF01555"/>
    </source>
</evidence>
<dbReference type="PROSITE" id="PS00093">
    <property type="entry name" value="N4_MTASE"/>
    <property type="match status" value="1"/>
</dbReference>
<evidence type="ECO:0000256" key="7">
    <source>
        <dbReference type="ARBA" id="ARBA00049120"/>
    </source>
</evidence>
<dbReference type="AlphaFoldDB" id="A0A6L5WLK7"/>
<dbReference type="PANTHER" id="PTHR13370">
    <property type="entry name" value="RNA METHYLASE-RELATED"/>
    <property type="match status" value="1"/>
</dbReference>
<dbReference type="GO" id="GO:0032259">
    <property type="term" value="P:methylation"/>
    <property type="evidence" value="ECO:0007669"/>
    <property type="project" value="UniProtKB-KW"/>
</dbReference>
<evidence type="ECO:0000256" key="2">
    <source>
        <dbReference type="ARBA" id="ARBA00022603"/>
    </source>
</evidence>
<dbReference type="InterPro" id="IPR029063">
    <property type="entry name" value="SAM-dependent_MTases_sf"/>
</dbReference>
<evidence type="ECO:0000256" key="4">
    <source>
        <dbReference type="ARBA" id="ARBA00022691"/>
    </source>
</evidence>
<sequence length="293" mass="33505">MSTTQTSSFGSSGRIGHNSEKFYNTRLYQNMNIKISNDKIENKIKDENLNQIFAHSCENMHELPDSSVHLVITSPPYNVSKDYDENLSLKEYMELLKIVFNECFRVLVDGGRACINIANVGRKPYIPLTFYVYQIMFEIGFLSRGEIIWDKGASSGVSLAWGSFKSASNPVLRDVHEYILVFSKNDFKRDKNKKNDSISKENFMSYTKSIWQFSTASAKKIGHPAPFPVELPNRLIELYSFENDIVLDPFMGSGTTAISAYNLKRNFVGYEINEEYIKIAQNRLNDAKNSLFI</sequence>
<evidence type="ECO:0000256" key="8">
    <source>
        <dbReference type="RuleBase" id="RU362026"/>
    </source>
</evidence>
<keyword evidence="11" id="KW-1185">Reference proteome</keyword>
<comment type="catalytic activity">
    <reaction evidence="7">
        <text>a 2'-deoxycytidine in DNA + S-adenosyl-L-methionine = an N(4)-methyl-2'-deoxycytidine in DNA + S-adenosyl-L-homocysteine + H(+)</text>
        <dbReference type="Rhea" id="RHEA:16857"/>
        <dbReference type="Rhea" id="RHEA-COMP:11369"/>
        <dbReference type="Rhea" id="RHEA-COMP:13674"/>
        <dbReference type="ChEBI" id="CHEBI:15378"/>
        <dbReference type="ChEBI" id="CHEBI:57856"/>
        <dbReference type="ChEBI" id="CHEBI:59789"/>
        <dbReference type="ChEBI" id="CHEBI:85452"/>
        <dbReference type="ChEBI" id="CHEBI:137933"/>
        <dbReference type="EC" id="2.1.1.113"/>
    </reaction>
</comment>
<keyword evidence="4" id="KW-0949">S-adenosyl-L-methionine</keyword>
<dbReference type="GO" id="GO:0003677">
    <property type="term" value="F:DNA binding"/>
    <property type="evidence" value="ECO:0007669"/>
    <property type="project" value="UniProtKB-KW"/>
</dbReference>
<dbReference type="GO" id="GO:0015667">
    <property type="term" value="F:site-specific DNA-methyltransferase (cytosine-N4-specific) activity"/>
    <property type="evidence" value="ECO:0007669"/>
    <property type="project" value="UniProtKB-EC"/>
</dbReference>
<dbReference type="RefSeq" id="WP_154570960.1">
    <property type="nucleotide sequence ID" value="NZ_VWSJ01000023.1"/>
</dbReference>
<dbReference type="EMBL" id="VWSJ01000023">
    <property type="protein sequence ID" value="MSN96693.1"/>
    <property type="molecule type" value="Genomic_DNA"/>
</dbReference>
<protein>
    <recommendedName>
        <fullName evidence="8">Methyltransferase</fullName>
        <ecNumber evidence="8">2.1.1.-</ecNumber>
    </recommendedName>
</protein>
<dbReference type="GO" id="GO:0005737">
    <property type="term" value="C:cytoplasm"/>
    <property type="evidence" value="ECO:0007669"/>
    <property type="project" value="TreeGrafter"/>
</dbReference>
<reference evidence="10 11" key="1">
    <citation type="submission" date="2019-09" db="EMBL/GenBank/DDBJ databases">
        <authorList>
            <person name="Silva M."/>
            <person name="Pereira G."/>
            <person name="Lopes-Da-Costa L."/>
            <person name="Silva E."/>
        </authorList>
    </citation>
    <scope>NUCLEOTIDE SEQUENCE [LARGE SCALE GENOMIC DNA]</scope>
    <source>
        <strain evidence="10 11">FMV-PI01</strain>
    </source>
</reference>
<dbReference type="InterPro" id="IPR002941">
    <property type="entry name" value="DNA_methylase_N4/N6"/>
</dbReference>
<dbReference type="Gene3D" id="3.40.50.150">
    <property type="entry name" value="Vaccinia Virus protein VP39"/>
    <property type="match status" value="1"/>
</dbReference>
<comment type="similarity">
    <text evidence="1">Belongs to the N(4)/N(6)-methyltransferase family. N(4) subfamily.</text>
</comment>
<proteinExistence type="inferred from homology"/>
<evidence type="ECO:0000313" key="11">
    <source>
        <dbReference type="Proteomes" id="UP000476338"/>
    </source>
</evidence>
<evidence type="ECO:0000313" key="10">
    <source>
        <dbReference type="EMBL" id="MSN96693.1"/>
    </source>
</evidence>
<evidence type="ECO:0000256" key="1">
    <source>
        <dbReference type="ARBA" id="ARBA00010203"/>
    </source>
</evidence>
<reference evidence="10 11" key="2">
    <citation type="submission" date="2020-03" db="EMBL/GenBank/DDBJ databases">
        <title>Campylobacter portucalensis sp. nov., a new species of Campylobacter isolated from the reproductive tract of bulls.</title>
        <authorList>
            <person name="Silva M.F."/>
            <person name="Pereira G."/>
            <person name="Carneiro C."/>
            <person name="Hemphill A."/>
            <person name="Mateus L."/>
            <person name="Lopes-Da-Costa L."/>
            <person name="Silva E."/>
        </authorList>
    </citation>
    <scope>NUCLEOTIDE SEQUENCE [LARGE SCALE GENOMIC DNA]</scope>
    <source>
        <strain evidence="10 11">FMV-PI01</strain>
    </source>
</reference>
<keyword evidence="3 10" id="KW-0808">Transferase</keyword>
<keyword evidence="5" id="KW-0680">Restriction system</keyword>
<dbReference type="Pfam" id="PF01555">
    <property type="entry name" value="N6_N4_Mtase"/>
    <property type="match status" value="1"/>
</dbReference>
<evidence type="ECO:0000256" key="6">
    <source>
        <dbReference type="ARBA" id="ARBA00023125"/>
    </source>
</evidence>
<evidence type="ECO:0000256" key="3">
    <source>
        <dbReference type="ARBA" id="ARBA00022679"/>
    </source>
</evidence>
<keyword evidence="6" id="KW-0238">DNA-binding</keyword>
<dbReference type="PRINTS" id="PR00508">
    <property type="entry name" value="S21N4MTFRASE"/>
</dbReference>
<dbReference type="InterPro" id="IPR001091">
    <property type="entry name" value="RM_Methyltransferase"/>
</dbReference>
<gene>
    <name evidence="10" type="ORF">F1B92_05885</name>
</gene>
<accession>A0A6L5WLK7</accession>
<dbReference type="SUPFAM" id="SSF53335">
    <property type="entry name" value="S-adenosyl-L-methionine-dependent methyltransferases"/>
    <property type="match status" value="1"/>
</dbReference>
<dbReference type="InterPro" id="IPR017985">
    <property type="entry name" value="MeTrfase_CN4_CS"/>
</dbReference>
<dbReference type="GO" id="GO:0009307">
    <property type="term" value="P:DNA restriction-modification system"/>
    <property type="evidence" value="ECO:0007669"/>
    <property type="project" value="UniProtKB-KW"/>
</dbReference>
<organism evidence="10 11">
    <name type="scientific">Campylobacter portucalensis</name>
    <dbReference type="NCBI Taxonomy" id="2608384"/>
    <lineage>
        <taxon>Bacteria</taxon>
        <taxon>Pseudomonadati</taxon>
        <taxon>Campylobacterota</taxon>
        <taxon>Epsilonproteobacteria</taxon>
        <taxon>Campylobacterales</taxon>
        <taxon>Campylobacteraceae</taxon>
        <taxon>Campylobacter</taxon>
    </lineage>
</organism>
<dbReference type="GO" id="GO:0008170">
    <property type="term" value="F:N-methyltransferase activity"/>
    <property type="evidence" value="ECO:0007669"/>
    <property type="project" value="InterPro"/>
</dbReference>
<keyword evidence="2 10" id="KW-0489">Methyltransferase</keyword>
<dbReference type="EC" id="2.1.1.-" evidence="8"/>
<dbReference type="Proteomes" id="UP000476338">
    <property type="component" value="Unassembled WGS sequence"/>
</dbReference>